<dbReference type="SMART" id="SM00829">
    <property type="entry name" value="PKS_ER"/>
    <property type="match status" value="1"/>
</dbReference>
<organism evidence="2 3">
    <name type="scientific">Vreelandella neptunia</name>
    <dbReference type="NCBI Taxonomy" id="115551"/>
    <lineage>
        <taxon>Bacteria</taxon>
        <taxon>Pseudomonadati</taxon>
        <taxon>Pseudomonadota</taxon>
        <taxon>Gammaproteobacteria</taxon>
        <taxon>Oceanospirillales</taxon>
        <taxon>Halomonadaceae</taxon>
        <taxon>Vreelandella</taxon>
    </lineage>
</organism>
<keyword evidence="3" id="KW-1185">Reference proteome</keyword>
<dbReference type="Pfam" id="PF13602">
    <property type="entry name" value="ADH_zinc_N_2"/>
    <property type="match status" value="1"/>
</dbReference>
<dbReference type="EMBL" id="CP140255">
    <property type="protein sequence ID" value="WQH11603.1"/>
    <property type="molecule type" value="Genomic_DNA"/>
</dbReference>
<evidence type="ECO:0000313" key="3">
    <source>
        <dbReference type="Proteomes" id="UP001324794"/>
    </source>
</evidence>
<reference evidence="2 3" key="1">
    <citation type="submission" date="2023-11" db="EMBL/GenBank/DDBJ databases">
        <title>MicrobeMod: A computational toolkit for identifying prokaryotic methylation and restriction-modification with nanopore sequencing.</title>
        <authorList>
            <person name="Crits-Christoph A."/>
            <person name="Kang S.C."/>
            <person name="Lee H."/>
            <person name="Ostrov N."/>
        </authorList>
    </citation>
    <scope>NUCLEOTIDE SEQUENCE [LARGE SCALE GENOMIC DNA]</scope>
    <source>
        <strain evidence="2 3">ATCC BAA-805</strain>
    </source>
</reference>
<dbReference type="InterPro" id="IPR036291">
    <property type="entry name" value="NAD(P)-bd_dom_sf"/>
</dbReference>
<dbReference type="Gene3D" id="3.40.50.720">
    <property type="entry name" value="NAD(P)-binding Rossmann-like Domain"/>
    <property type="match status" value="1"/>
</dbReference>
<evidence type="ECO:0000313" key="2">
    <source>
        <dbReference type="EMBL" id="WQH11603.1"/>
    </source>
</evidence>
<dbReference type="InterPro" id="IPR013154">
    <property type="entry name" value="ADH-like_N"/>
</dbReference>
<dbReference type="RefSeq" id="WP_009287400.1">
    <property type="nucleotide sequence ID" value="NZ_CP140255.1"/>
</dbReference>
<dbReference type="SUPFAM" id="SSF51735">
    <property type="entry name" value="NAD(P)-binding Rossmann-fold domains"/>
    <property type="match status" value="1"/>
</dbReference>
<dbReference type="Pfam" id="PF08240">
    <property type="entry name" value="ADH_N"/>
    <property type="match status" value="1"/>
</dbReference>
<dbReference type="Gene3D" id="3.90.180.10">
    <property type="entry name" value="Medium-chain alcohol dehydrogenases, catalytic domain"/>
    <property type="match status" value="1"/>
</dbReference>
<dbReference type="PANTHER" id="PTHR43677">
    <property type="entry name" value="SHORT-CHAIN DEHYDROGENASE/REDUCTASE"/>
    <property type="match status" value="1"/>
</dbReference>
<feature type="domain" description="Enoyl reductase (ER)" evidence="1">
    <location>
        <begin position="13"/>
        <end position="333"/>
    </location>
</feature>
<sequence>MNKYKRIVIANHGGVDVLNTVEEAIPEPKSGQVRVKVLAAGIGYADIMAQHGGYPLAPKIPFTPGYDFVGIVDYVSSDAVGVEKGQYVAALNPEFGCYSEYVCVPPELLLPVPEELDPAEVVSLILNYLTAHCILHKKGQLKNGETVLIHAAAGGVGTALLQLGGLLELKMYGTASVTKHPTVREYGGIPIDYKNQDFLEYIRNEVPDGVDAAFDPIGGLNLRRSYKAVKKGGRVISYGFAGDSFGGMKQMAIGVLQMAALNFWPDGKRVTLCATPGEVKKDNAWYRETLTELISMLAARQINPVIGARVPLMEVKRAHQMLEQGNVAGKVVLVCEP</sequence>
<gene>
    <name evidence="2" type="ORF">SR894_15740</name>
</gene>
<name>A0ABZ0YI79_9GAMM</name>
<dbReference type="Proteomes" id="UP001324794">
    <property type="component" value="Chromosome"/>
</dbReference>
<dbReference type="InterPro" id="IPR020843">
    <property type="entry name" value="ER"/>
</dbReference>
<proteinExistence type="predicted"/>
<protein>
    <submittedName>
        <fullName evidence="2">Zinc-binding dehydrogenase</fullName>
    </submittedName>
</protein>
<dbReference type="SUPFAM" id="SSF50129">
    <property type="entry name" value="GroES-like"/>
    <property type="match status" value="1"/>
</dbReference>
<accession>A0ABZ0YI79</accession>
<dbReference type="PANTHER" id="PTHR43677:SF4">
    <property type="entry name" value="QUINONE OXIDOREDUCTASE-LIKE PROTEIN 2"/>
    <property type="match status" value="1"/>
</dbReference>
<dbReference type="InterPro" id="IPR051397">
    <property type="entry name" value="Zn-ADH-like_protein"/>
</dbReference>
<evidence type="ECO:0000259" key="1">
    <source>
        <dbReference type="SMART" id="SM00829"/>
    </source>
</evidence>
<dbReference type="InterPro" id="IPR011032">
    <property type="entry name" value="GroES-like_sf"/>
</dbReference>